<evidence type="ECO:0000256" key="1">
    <source>
        <dbReference type="ARBA" id="ARBA00004141"/>
    </source>
</evidence>
<dbReference type="GO" id="GO:0042371">
    <property type="term" value="P:vitamin K biosynthetic process"/>
    <property type="evidence" value="ECO:0007669"/>
    <property type="project" value="TreeGrafter"/>
</dbReference>
<reference evidence="9" key="2">
    <citation type="submission" date="2023-08" db="EMBL/GenBank/DDBJ databases">
        <title>Lactobacillus from the Female Urinary Tract.</title>
        <authorList>
            <person name="Stegman N."/>
            <person name="Jackson B."/>
            <person name="Steiling M."/>
            <person name="Sedano C."/>
            <person name="Wolfe A."/>
            <person name="Putonti C."/>
        </authorList>
    </citation>
    <scope>NUCLEOTIDE SEQUENCE</scope>
    <source>
        <strain evidence="9">UMB5661</strain>
    </source>
</reference>
<keyword evidence="13" id="KW-1185">Reference proteome</keyword>
<name>A0A135YS54_9LACO</name>
<protein>
    <submittedName>
        <fullName evidence="11">Prenyltransferase</fullName>
    </submittedName>
</protein>
<evidence type="ECO:0000256" key="6">
    <source>
        <dbReference type="ARBA" id="ARBA00022989"/>
    </source>
</evidence>
<dbReference type="GO" id="GO:0016020">
    <property type="term" value="C:membrane"/>
    <property type="evidence" value="ECO:0007669"/>
    <property type="project" value="UniProtKB-SubCell"/>
</dbReference>
<evidence type="ECO:0000313" key="12">
    <source>
        <dbReference type="Proteomes" id="UP000289808"/>
    </source>
</evidence>
<dbReference type="EMBL" id="JBETVU010000012">
    <property type="protein sequence ID" value="MES5148547.1"/>
    <property type="molecule type" value="Genomic_DNA"/>
</dbReference>
<keyword evidence="6 8" id="KW-1133">Transmembrane helix</keyword>
<evidence type="ECO:0000256" key="7">
    <source>
        <dbReference type="ARBA" id="ARBA00023136"/>
    </source>
</evidence>
<evidence type="ECO:0000313" key="11">
    <source>
        <dbReference type="EMBL" id="RXF53713.1"/>
    </source>
</evidence>
<dbReference type="UniPathway" id="UPA00079"/>
<keyword evidence="3" id="KW-0474">Menaquinone biosynthesis</keyword>
<dbReference type="Pfam" id="PF01040">
    <property type="entry name" value="UbiA"/>
    <property type="match status" value="1"/>
</dbReference>
<feature type="transmembrane region" description="Helical" evidence="8">
    <location>
        <begin position="148"/>
        <end position="167"/>
    </location>
</feature>
<evidence type="ECO:0000256" key="5">
    <source>
        <dbReference type="ARBA" id="ARBA00022692"/>
    </source>
</evidence>
<comment type="caution">
    <text evidence="11">The sequence shown here is derived from an EMBL/GenBank/DDBJ whole genome shotgun (WGS) entry which is preliminary data.</text>
</comment>
<dbReference type="AlphaFoldDB" id="A0A135YS54"/>
<accession>A0A135YS54</accession>
<feature type="transmembrane region" description="Helical" evidence="8">
    <location>
        <begin position="95"/>
        <end position="113"/>
    </location>
</feature>
<dbReference type="InterPro" id="IPR026046">
    <property type="entry name" value="UBIAD1"/>
</dbReference>
<dbReference type="CDD" id="cd13962">
    <property type="entry name" value="PT_UbiA_UBIAD1"/>
    <property type="match status" value="1"/>
</dbReference>
<organism evidence="11 12">
    <name type="scientific">Lactobacillus crispatus</name>
    <dbReference type="NCBI Taxonomy" id="47770"/>
    <lineage>
        <taxon>Bacteria</taxon>
        <taxon>Bacillati</taxon>
        <taxon>Bacillota</taxon>
        <taxon>Bacilli</taxon>
        <taxon>Lactobacillales</taxon>
        <taxon>Lactobacillaceae</taxon>
        <taxon>Lactobacillus</taxon>
    </lineage>
</organism>
<dbReference type="GO" id="GO:0004659">
    <property type="term" value="F:prenyltransferase activity"/>
    <property type="evidence" value="ECO:0007669"/>
    <property type="project" value="InterPro"/>
</dbReference>
<evidence type="ECO:0000313" key="10">
    <source>
        <dbReference type="EMBL" id="MES5148547.1"/>
    </source>
</evidence>
<evidence type="ECO:0000256" key="2">
    <source>
        <dbReference type="ARBA" id="ARBA00004863"/>
    </source>
</evidence>
<feature type="transmembrane region" description="Helical" evidence="8">
    <location>
        <begin position="173"/>
        <end position="195"/>
    </location>
</feature>
<sequence>MKKVLSWPVYYQLSEIYTAPLNVIWFVFGAAMSFQQYHMFNLINILLCLVDVFLFDLAVNIADNYYDYLHGKDRHFLTDINPIGRLKLPLTDVRNLVWISYFISAIPGIILVYRTGWPVLIMGVVGYFIGIFYTAGPKPLNATPICELVVSFFISYFIMLVSIYVTIYGTYPLTWNLALTTLIRCLPLTLIFYALQLANNTCDLHEDLNNGRHTLASYTGKKYALKIIKTLIIAGLLFPIIVVLFGLAKWPLIFSCFLLPILWQKLKQFFEHPDKQTTYLQMIKYLSIFFITYIAIYTVLVETVK</sequence>
<comment type="pathway">
    <text evidence="2">Quinol/quinone metabolism; menaquinone biosynthesis.</text>
</comment>
<dbReference type="Proteomes" id="UP001253287">
    <property type="component" value="Unassembled WGS sequence"/>
</dbReference>
<dbReference type="GO" id="GO:0009234">
    <property type="term" value="P:menaquinone biosynthetic process"/>
    <property type="evidence" value="ECO:0007669"/>
    <property type="project" value="UniProtKB-UniPathway"/>
</dbReference>
<dbReference type="EMBL" id="SCLX01000143">
    <property type="protein sequence ID" value="RXF53713.1"/>
    <property type="molecule type" value="Genomic_DNA"/>
</dbReference>
<dbReference type="PIRSF" id="PIRSF005355">
    <property type="entry name" value="UBIAD1"/>
    <property type="match status" value="1"/>
</dbReference>
<evidence type="ECO:0000313" key="9">
    <source>
        <dbReference type="EMBL" id="MDT9610686.1"/>
    </source>
</evidence>
<keyword evidence="7 8" id="KW-0472">Membrane</keyword>
<feature type="transmembrane region" description="Helical" evidence="8">
    <location>
        <begin position="231"/>
        <end position="262"/>
    </location>
</feature>
<gene>
    <name evidence="10" type="ORF">ABVC42_01075</name>
    <name evidence="11" type="ORF">ERD32_12325</name>
    <name evidence="9" type="ORF">RON39_11420</name>
</gene>
<evidence type="ECO:0000256" key="8">
    <source>
        <dbReference type="SAM" id="Phobius"/>
    </source>
</evidence>
<dbReference type="InterPro" id="IPR044878">
    <property type="entry name" value="UbiA_sf"/>
</dbReference>
<feature type="transmembrane region" description="Helical" evidence="8">
    <location>
        <begin position="16"/>
        <end position="34"/>
    </location>
</feature>
<dbReference type="EMBL" id="JAVTXN010000120">
    <property type="protein sequence ID" value="MDT9610686.1"/>
    <property type="molecule type" value="Genomic_DNA"/>
</dbReference>
<keyword evidence="5 8" id="KW-0812">Transmembrane</keyword>
<reference evidence="10" key="3">
    <citation type="submission" date="2024-06" db="EMBL/GenBank/DDBJ databases">
        <title>Vaginal Lactobacillus fatty acid response mechanisms reveal a metabolite-targeted strategy for bacterial vaginosis treatment.</title>
        <authorList>
            <person name="Zhu M."/>
            <person name="Blainey P.C."/>
            <person name="Bloom S.M."/>
            <person name="Kwon D.S."/>
        </authorList>
    </citation>
    <scope>NUCLEOTIDE SEQUENCE</scope>
    <source>
        <strain evidence="10">194_F1_1</strain>
    </source>
</reference>
<feature type="transmembrane region" description="Helical" evidence="8">
    <location>
        <begin position="282"/>
        <end position="301"/>
    </location>
</feature>
<dbReference type="InterPro" id="IPR000537">
    <property type="entry name" value="UbiA_prenyltransferase"/>
</dbReference>
<keyword evidence="4 11" id="KW-0808">Transferase</keyword>
<dbReference type="Proteomes" id="UP001434419">
    <property type="component" value="Unassembled WGS sequence"/>
</dbReference>
<comment type="subcellular location">
    <subcellularLocation>
        <location evidence="1">Membrane</location>
        <topology evidence="1">Multi-pass membrane protein</topology>
    </subcellularLocation>
</comment>
<reference evidence="11 12" key="1">
    <citation type="submission" date="2019-01" db="EMBL/GenBank/DDBJ databases">
        <title>The genome sequence of Lactobacillus crispatus L49.</title>
        <authorList>
            <person name="Zhong J."/>
            <person name="Zhang J."/>
        </authorList>
    </citation>
    <scope>NUCLEOTIDE SEQUENCE [LARGE SCALE GENOMIC DNA]</scope>
    <source>
        <strain evidence="11 12">L49</strain>
    </source>
</reference>
<evidence type="ECO:0000256" key="3">
    <source>
        <dbReference type="ARBA" id="ARBA00022428"/>
    </source>
</evidence>
<dbReference type="Gene3D" id="1.10.357.140">
    <property type="entry name" value="UbiA prenyltransferase"/>
    <property type="match status" value="1"/>
</dbReference>
<dbReference type="PANTHER" id="PTHR13929:SF0">
    <property type="entry name" value="UBIA PRENYLTRANSFERASE DOMAIN-CONTAINING PROTEIN 1"/>
    <property type="match status" value="1"/>
</dbReference>
<proteinExistence type="predicted"/>
<dbReference type="PANTHER" id="PTHR13929">
    <property type="entry name" value="1,4-DIHYDROXY-2-NAPHTHOATE OCTAPRENYLTRANSFERASE"/>
    <property type="match status" value="1"/>
</dbReference>
<feature type="transmembrane region" description="Helical" evidence="8">
    <location>
        <begin position="119"/>
        <end position="136"/>
    </location>
</feature>
<feature type="transmembrane region" description="Helical" evidence="8">
    <location>
        <begin position="40"/>
        <end position="62"/>
    </location>
</feature>
<dbReference type="RefSeq" id="WP_005725670.1">
    <property type="nucleotide sequence ID" value="NZ_CP033426.1"/>
</dbReference>
<dbReference type="Proteomes" id="UP000289808">
    <property type="component" value="Unassembled WGS sequence"/>
</dbReference>
<evidence type="ECO:0000313" key="13">
    <source>
        <dbReference type="Proteomes" id="UP001434419"/>
    </source>
</evidence>
<evidence type="ECO:0000256" key="4">
    <source>
        <dbReference type="ARBA" id="ARBA00022679"/>
    </source>
</evidence>